<reference evidence="5" key="3">
    <citation type="journal article" date="2016" name="Genome Announc.">
        <title>Revised genome sequence of the purple photosynthetic bacterium Blastochloris viridis.</title>
        <authorList>
            <person name="Liu L.N."/>
            <person name="Faulkner M."/>
            <person name="Liu X."/>
            <person name="Huang F."/>
            <person name="Darby A.C."/>
            <person name="Hall N."/>
        </authorList>
    </citation>
    <scope>NUCLEOTIDE SEQUENCE [LARGE SCALE GENOMIC DNA]</scope>
    <source>
        <strain evidence="5">ATCC 19567 / DSM 133 / F</strain>
    </source>
</reference>
<gene>
    <name evidence="3" type="ORF">BV133_315</name>
    <name evidence="4" type="ORF">BVIRIDIS_04460</name>
</gene>
<dbReference type="STRING" id="1079.BVIR_1003"/>
<dbReference type="AlphaFoldDB" id="A0A0H5BNL6"/>
<keyword evidence="4" id="KW-0449">Lipoprotein</keyword>
<reference evidence="4" key="2">
    <citation type="submission" date="2015-11" db="EMBL/GenBank/DDBJ databases">
        <authorList>
            <person name="Zhang Y."/>
            <person name="Guo Z."/>
        </authorList>
    </citation>
    <scope>NUCLEOTIDE SEQUENCE</scope>
    <source>
        <strain evidence="4">1</strain>
    </source>
</reference>
<dbReference type="KEGG" id="bvr:BVIR_1003"/>
<protein>
    <submittedName>
        <fullName evidence="4">Putative lipoprotein</fullName>
    </submittedName>
</protein>
<keyword evidence="2" id="KW-0812">Transmembrane</keyword>
<feature type="transmembrane region" description="Helical" evidence="2">
    <location>
        <begin position="21"/>
        <end position="42"/>
    </location>
</feature>
<dbReference type="PATRIC" id="fig|1079.6.peg.1038"/>
<feature type="compositionally biased region" description="Pro residues" evidence="1">
    <location>
        <begin position="352"/>
        <end position="371"/>
    </location>
</feature>
<dbReference type="PANTHER" id="PTHR48125:SF12">
    <property type="entry name" value="AT HOOK TRANSCRIPTION FACTOR FAMILY-RELATED"/>
    <property type="match status" value="1"/>
</dbReference>
<feature type="compositionally biased region" description="Low complexity" evidence="1">
    <location>
        <begin position="372"/>
        <end position="399"/>
    </location>
</feature>
<feature type="region of interest" description="Disordered" evidence="1">
    <location>
        <begin position="1224"/>
        <end position="1262"/>
    </location>
</feature>
<evidence type="ECO:0000256" key="1">
    <source>
        <dbReference type="SAM" id="MobiDB-lite"/>
    </source>
</evidence>
<organism evidence="4 5">
    <name type="scientific">Blastochloris viridis</name>
    <name type="common">Rhodopseudomonas viridis</name>
    <dbReference type="NCBI Taxonomy" id="1079"/>
    <lineage>
        <taxon>Bacteria</taxon>
        <taxon>Pseudomonadati</taxon>
        <taxon>Pseudomonadota</taxon>
        <taxon>Alphaproteobacteria</taxon>
        <taxon>Hyphomicrobiales</taxon>
        <taxon>Blastochloridaceae</taxon>
        <taxon>Blastochloris</taxon>
    </lineage>
</organism>
<evidence type="ECO:0000313" key="3">
    <source>
        <dbReference type="EMBL" id="BAR97908.1"/>
    </source>
</evidence>
<feature type="compositionally biased region" description="Low complexity" evidence="1">
    <location>
        <begin position="427"/>
        <end position="441"/>
    </location>
</feature>
<evidence type="ECO:0000313" key="5">
    <source>
        <dbReference type="Proteomes" id="UP000065734"/>
    </source>
</evidence>
<accession>A0A0H5BNL6</accession>
<keyword evidence="2" id="KW-1133">Transmembrane helix</keyword>
<keyword evidence="5" id="KW-1185">Reference proteome</keyword>
<dbReference type="Gene3D" id="1.25.40.10">
    <property type="entry name" value="Tetratricopeptide repeat domain"/>
    <property type="match status" value="2"/>
</dbReference>
<name>A0A0H5BNL6_BLAVI</name>
<dbReference type="InterPro" id="IPR011990">
    <property type="entry name" value="TPR-like_helical_dom_sf"/>
</dbReference>
<evidence type="ECO:0000256" key="2">
    <source>
        <dbReference type="SAM" id="Phobius"/>
    </source>
</evidence>
<feature type="compositionally biased region" description="Low complexity" evidence="1">
    <location>
        <begin position="1243"/>
        <end position="1262"/>
    </location>
</feature>
<dbReference type="SUPFAM" id="SSF48452">
    <property type="entry name" value="TPR-like"/>
    <property type="match status" value="1"/>
</dbReference>
<dbReference type="EMBL" id="LN907867">
    <property type="protein sequence ID" value="CUU41455.1"/>
    <property type="molecule type" value="Genomic_DNA"/>
</dbReference>
<proteinExistence type="predicted"/>
<reference evidence="3" key="1">
    <citation type="journal article" date="2015" name="Genome Announc.">
        <title>Complete Genome Sequence of the Bacteriochlorophyll b-Producing Photosynthetic Bacterium Blastochloris viridis.</title>
        <authorList>
            <person name="Tsukatani Y."/>
            <person name="Hirose Y."/>
            <person name="Harada J."/>
            <person name="Misawa N."/>
            <person name="Mori K."/>
            <person name="Inoue K."/>
            <person name="Tamiaki H."/>
        </authorList>
    </citation>
    <scope>NUCLEOTIDE SEQUENCE [LARGE SCALE GENOMIC DNA]</scope>
    <source>
        <strain evidence="3">DSM 133</strain>
    </source>
</reference>
<feature type="region of interest" description="Disordered" evidence="1">
    <location>
        <begin position="349"/>
        <end position="445"/>
    </location>
</feature>
<dbReference type="PANTHER" id="PTHR48125">
    <property type="entry name" value="LP07818P1"/>
    <property type="match status" value="1"/>
</dbReference>
<dbReference type="EMBL" id="AP014854">
    <property type="protein sequence ID" value="BAR97908.1"/>
    <property type="molecule type" value="Genomic_DNA"/>
</dbReference>
<evidence type="ECO:0000313" key="4">
    <source>
        <dbReference type="EMBL" id="CUU41455.1"/>
    </source>
</evidence>
<dbReference type="Proteomes" id="UP000065734">
    <property type="component" value="Chromosome I"/>
</dbReference>
<sequence>MLKLGCRRQLHRAFRGSVPAAVFLRALVIVLVAGGVGAAAPLQAQERSSQDRANQDRANQDRVRVVLSAKAADGYGRLVFDFEEPVSPQVQVANGVVVITTARPIRLSSSRVEKLPSQFRGGYLAAARVDPDGRGIRLALDRKLTVNSMEAGEKLFIDLLPDGWTGLPPGLPQEVIDDLAKRALQAEKRVRQLGDQAKREKHVVKLHVAEAPTFSRFVFDVPSGLEILTHRDDNGFTTLFTGDVAVELGDSKGRLPPAVTGLDIDYSGNGAAVRLAVAPDVDVRSFREDASFSVDVTPPKGARAGAVAAVRAAQQGDVNAAPAPVERRRAADDPAARLEQLMPLEAANAKPVPQPAPPLPPQAAAAPPKPAAAPQSADAVAPPFADAPTKPPADTAAAPELPNTAARPAETPHAANPSPKPAPPTQAPAKAAAPIAPAKVADQSRPGVVAADMERQGSILKLNFPFTTPTAAAVFRRGESLWLVFDTDKVLDVTELTNDKSGTFREVQSSQTESGYVVRMRLARPWVVGAEAQGFAWSIALGEMVLEPTLPITPARQLADGRSLLALPLDGAHRVHRLSDPDAGDVILTATAPGPTRGISRNQEYVEFSLIATTHGVAVLPIADDLAVEALGDKVTVSRAGGLLLSAPGLSTASKRSPRGRPVELDPQLWGAERAEPFQRRLTELITAASEATDRNRRAVRFDLARFYLAQGFAAEARGVLDTLIGDSGPSDDAMPYLLRAMAWMNLGRNAEAMKDLAHPLLATSLDAAVLRGIVHTNEGRWREARENFAAAAGIVATLPIDMQRQAVAAATRAAVELRDFEGAARTYSEFETVGIPRELEGEVAVLAGRIAEGKGQPDEAMAAYQRAQRQEDSPPAAEARYRALAMRLAAGKVSRDEAINELEGLTVMWRGDRTELEGLATIGRLYVDAGRFRDGFRTLEAANISHPASDITRNLSQTMASAFADLFLEQRGDTLSAMEALGIFYDYRELVPVGRRGDEMIRRLADRLISVDLLEQAAELLSHQVEKRLQGAARAQVAAKLAMVYLKNRKPDLALKTLRATRLADLPNDIHDQRLLLEARATSEIGRHDLALELIEAQRGKDVDRLRADILWAAKRYGEAAEAIERAHGERWKSFAPLADNERQDVLTAAVGYALAEDKLGLERFRSRYAAKMADGPDRGAFDAVSNSFGLDTAELRDIARSVSSVNTLERFLRDYRERYDETKAPVGGPAELQPAEPQPAAPAAEQAPAQQSSAPTPARG</sequence>
<keyword evidence="2" id="KW-0472">Membrane</keyword>